<dbReference type="PANTHER" id="PTHR17630:SF52">
    <property type="entry name" value="ENDO-1,3-1,4-BETA-D-GLUCANASE-LIKE PROTEIN"/>
    <property type="match status" value="1"/>
</dbReference>
<dbReference type="EMBL" id="JBJUIK010000011">
    <property type="protein sequence ID" value="KAL3514655.1"/>
    <property type="molecule type" value="Genomic_DNA"/>
</dbReference>
<proteinExistence type="predicted"/>
<feature type="transmembrane region" description="Helical" evidence="1">
    <location>
        <begin position="131"/>
        <end position="149"/>
    </location>
</feature>
<organism evidence="3 4">
    <name type="scientific">Cinchona calisaya</name>
    <dbReference type="NCBI Taxonomy" id="153742"/>
    <lineage>
        <taxon>Eukaryota</taxon>
        <taxon>Viridiplantae</taxon>
        <taxon>Streptophyta</taxon>
        <taxon>Embryophyta</taxon>
        <taxon>Tracheophyta</taxon>
        <taxon>Spermatophyta</taxon>
        <taxon>Magnoliopsida</taxon>
        <taxon>eudicotyledons</taxon>
        <taxon>Gunneridae</taxon>
        <taxon>Pentapetalae</taxon>
        <taxon>asterids</taxon>
        <taxon>lamiids</taxon>
        <taxon>Gentianales</taxon>
        <taxon>Rubiaceae</taxon>
        <taxon>Cinchonoideae</taxon>
        <taxon>Cinchoneae</taxon>
        <taxon>Cinchona</taxon>
    </lineage>
</organism>
<dbReference type="Proteomes" id="UP001630127">
    <property type="component" value="Unassembled WGS sequence"/>
</dbReference>
<dbReference type="InterPro" id="IPR029058">
    <property type="entry name" value="AB_hydrolase_fold"/>
</dbReference>
<feature type="transmembrane region" description="Helical" evidence="1">
    <location>
        <begin position="85"/>
        <end position="104"/>
    </location>
</feature>
<accession>A0ABD2Z5B3</accession>
<evidence type="ECO:0000313" key="3">
    <source>
        <dbReference type="EMBL" id="KAL3514655.1"/>
    </source>
</evidence>
<protein>
    <recommendedName>
        <fullName evidence="2">Dienelactone hydrolase domain-containing protein</fullName>
    </recommendedName>
</protein>
<evidence type="ECO:0000313" key="4">
    <source>
        <dbReference type="Proteomes" id="UP001630127"/>
    </source>
</evidence>
<dbReference type="SUPFAM" id="SSF53474">
    <property type="entry name" value="alpha/beta-Hydrolases"/>
    <property type="match status" value="1"/>
</dbReference>
<evidence type="ECO:0000259" key="2">
    <source>
        <dbReference type="Pfam" id="PF01738"/>
    </source>
</evidence>
<comment type="caution">
    <text evidence="3">The sequence shown here is derived from an EMBL/GenBank/DDBJ whole genome shotgun (WGS) entry which is preliminary data.</text>
</comment>
<dbReference type="InterPro" id="IPR002925">
    <property type="entry name" value="Dienelactn_hydro"/>
</dbReference>
<reference evidence="3 4" key="1">
    <citation type="submission" date="2024-11" db="EMBL/GenBank/DDBJ databases">
        <title>A near-complete genome assembly of Cinchona calisaya.</title>
        <authorList>
            <person name="Lian D.C."/>
            <person name="Zhao X.W."/>
            <person name="Wei L."/>
        </authorList>
    </citation>
    <scope>NUCLEOTIDE SEQUENCE [LARGE SCALE GENOMIC DNA]</scope>
    <source>
        <tissue evidence="3">Nenye</tissue>
    </source>
</reference>
<name>A0ABD2Z5B3_9GENT</name>
<keyword evidence="4" id="KW-1185">Reference proteome</keyword>
<dbReference type="Pfam" id="PF01738">
    <property type="entry name" value="DLH"/>
    <property type="match status" value="1"/>
</dbReference>
<keyword evidence="1" id="KW-0472">Membrane</keyword>
<sequence>MTTTNQSMDDLERFLAGFEVGHVITAEDVEKMKEFKEQWAREKMAAATTSLTFQFDFSDRKKIAYSSTDHIFSLITMVSGSNKKTSFGCISLVFVAMVAYRPVYLKETNSCIELFKQCLTNDSKLRNVARTFAYLVIFLIRIGLFFYVLTARHRGHTYTFDLTCLPAVAENLVVFAELFMKKTGMIPAVLGLSVVQRCNLGGLTTYVTGPRDSKRAIILVSDIFGVKDLKLTSNAEDSPLRKLANEIANSGFLVVVPDVLHGDPINDTRGPQGHRISTEWLHAHNPDKICEDLMQVVADLEKQGVCSIGAAGFCWGGCALAAKQVDNFLRIYPGVDHGWILMHDDTDQLAVKMAEKAHTDMLHWLTEYVK</sequence>
<keyword evidence="1" id="KW-0812">Transmembrane</keyword>
<feature type="domain" description="Dienelactone hydrolase" evidence="2">
    <location>
        <begin position="204"/>
        <end position="317"/>
    </location>
</feature>
<dbReference type="Gene3D" id="3.40.50.1820">
    <property type="entry name" value="alpha/beta hydrolase"/>
    <property type="match status" value="1"/>
</dbReference>
<keyword evidence="1" id="KW-1133">Transmembrane helix</keyword>
<dbReference type="AlphaFoldDB" id="A0ABD2Z5B3"/>
<evidence type="ECO:0000256" key="1">
    <source>
        <dbReference type="SAM" id="Phobius"/>
    </source>
</evidence>
<gene>
    <name evidence="3" type="ORF">ACH5RR_027372</name>
</gene>
<dbReference type="PANTHER" id="PTHR17630">
    <property type="entry name" value="DIENELACTONE HYDROLASE"/>
    <property type="match status" value="1"/>
</dbReference>